<dbReference type="RefSeq" id="WP_190765229.1">
    <property type="nucleotide sequence ID" value="NZ_JACXLD010000005.1"/>
</dbReference>
<dbReference type="Pfam" id="PF00111">
    <property type="entry name" value="Fer2"/>
    <property type="match status" value="1"/>
</dbReference>
<accession>A0A927C192</accession>
<keyword evidence="2" id="KW-0001">2Fe-2S</keyword>
<feature type="domain" description="2Fe-2S ferredoxin-type" evidence="7">
    <location>
        <begin position="2"/>
        <end position="105"/>
    </location>
</feature>
<dbReference type="GO" id="GO:0140647">
    <property type="term" value="P:P450-containing electron transport chain"/>
    <property type="evidence" value="ECO:0007669"/>
    <property type="project" value="InterPro"/>
</dbReference>
<dbReference type="InterPro" id="IPR036010">
    <property type="entry name" value="2Fe-2S_ferredoxin-like_sf"/>
</dbReference>
<evidence type="ECO:0000259" key="7">
    <source>
        <dbReference type="PROSITE" id="PS51085"/>
    </source>
</evidence>
<proteinExistence type="inferred from homology"/>
<reference evidence="8" key="1">
    <citation type="submission" date="2020-09" db="EMBL/GenBank/DDBJ databases">
        <authorList>
            <person name="Yoon J.-W."/>
        </authorList>
    </citation>
    <scope>NUCLEOTIDE SEQUENCE</scope>
    <source>
        <strain evidence="8">KMU-158</strain>
    </source>
</reference>
<dbReference type="GO" id="GO:0046872">
    <property type="term" value="F:metal ion binding"/>
    <property type="evidence" value="ECO:0007669"/>
    <property type="project" value="UniProtKB-KW"/>
</dbReference>
<protein>
    <submittedName>
        <fullName evidence="8">2Fe-2S iron-sulfur cluster binding domain-containing protein</fullName>
    </submittedName>
</protein>
<dbReference type="InterPro" id="IPR001055">
    <property type="entry name" value="Adrenodoxin-like"/>
</dbReference>
<dbReference type="PRINTS" id="PR00355">
    <property type="entry name" value="ADRENODOXIN"/>
</dbReference>
<dbReference type="PROSITE" id="PS51085">
    <property type="entry name" value="2FE2S_FER_2"/>
    <property type="match status" value="1"/>
</dbReference>
<dbReference type="GO" id="GO:0009055">
    <property type="term" value="F:electron transfer activity"/>
    <property type="evidence" value="ECO:0007669"/>
    <property type="project" value="TreeGrafter"/>
</dbReference>
<dbReference type="Gene3D" id="3.10.20.30">
    <property type="match status" value="1"/>
</dbReference>
<keyword evidence="4" id="KW-0408">Iron</keyword>
<evidence type="ECO:0000313" key="8">
    <source>
        <dbReference type="EMBL" id="MBD2859410.1"/>
    </source>
</evidence>
<evidence type="ECO:0000256" key="6">
    <source>
        <dbReference type="ARBA" id="ARBA00034078"/>
    </source>
</evidence>
<keyword evidence="9" id="KW-1185">Reference proteome</keyword>
<evidence type="ECO:0000256" key="1">
    <source>
        <dbReference type="ARBA" id="ARBA00010914"/>
    </source>
</evidence>
<name>A0A927C192_9GAMM</name>
<sequence length="106" mass="11199">MIELTFIEHSGAEHTVSADAGTNVMQAAIDNGVPGIDADCGGACACGTCHVMVSTEWLDKVGSASDIEITMLEMTPEKNERSRLACQISLSPELSGLVVNLPEFQM</sequence>
<gene>
    <name evidence="8" type="ORF">IB286_10375</name>
</gene>
<dbReference type="PANTHER" id="PTHR23426">
    <property type="entry name" value="FERREDOXIN/ADRENODOXIN"/>
    <property type="match status" value="1"/>
</dbReference>
<evidence type="ECO:0000313" key="9">
    <source>
        <dbReference type="Proteomes" id="UP000610558"/>
    </source>
</evidence>
<dbReference type="CDD" id="cd00207">
    <property type="entry name" value="fer2"/>
    <property type="match status" value="1"/>
</dbReference>
<comment type="caution">
    <text evidence="8">The sequence shown here is derived from an EMBL/GenBank/DDBJ whole genome shotgun (WGS) entry which is preliminary data.</text>
</comment>
<dbReference type="PANTHER" id="PTHR23426:SF65">
    <property type="entry name" value="FERREDOXIN-2, MITOCHONDRIAL"/>
    <property type="match status" value="1"/>
</dbReference>
<keyword evidence="3" id="KW-0479">Metal-binding</keyword>
<dbReference type="Proteomes" id="UP000610558">
    <property type="component" value="Unassembled WGS sequence"/>
</dbReference>
<keyword evidence="5" id="KW-0411">Iron-sulfur</keyword>
<dbReference type="InterPro" id="IPR001041">
    <property type="entry name" value="2Fe-2S_ferredoxin-type"/>
</dbReference>
<comment type="similarity">
    <text evidence="1">Belongs to the adrenodoxin/putidaredoxin family.</text>
</comment>
<comment type="cofactor">
    <cofactor evidence="6">
        <name>[2Fe-2S] cluster</name>
        <dbReference type="ChEBI" id="CHEBI:190135"/>
    </cofactor>
</comment>
<dbReference type="SUPFAM" id="SSF54292">
    <property type="entry name" value="2Fe-2S ferredoxin-like"/>
    <property type="match status" value="1"/>
</dbReference>
<dbReference type="InterPro" id="IPR012675">
    <property type="entry name" value="Beta-grasp_dom_sf"/>
</dbReference>
<dbReference type="AlphaFoldDB" id="A0A927C192"/>
<organism evidence="8 9">
    <name type="scientific">Spongiibacter pelagi</name>
    <dbReference type="NCBI Taxonomy" id="2760804"/>
    <lineage>
        <taxon>Bacteria</taxon>
        <taxon>Pseudomonadati</taxon>
        <taxon>Pseudomonadota</taxon>
        <taxon>Gammaproteobacteria</taxon>
        <taxon>Cellvibrionales</taxon>
        <taxon>Spongiibacteraceae</taxon>
        <taxon>Spongiibacter</taxon>
    </lineage>
</organism>
<evidence type="ECO:0000256" key="4">
    <source>
        <dbReference type="ARBA" id="ARBA00023004"/>
    </source>
</evidence>
<dbReference type="GO" id="GO:0051537">
    <property type="term" value="F:2 iron, 2 sulfur cluster binding"/>
    <property type="evidence" value="ECO:0007669"/>
    <property type="project" value="UniProtKB-KW"/>
</dbReference>
<evidence type="ECO:0000256" key="3">
    <source>
        <dbReference type="ARBA" id="ARBA00022723"/>
    </source>
</evidence>
<evidence type="ECO:0000256" key="5">
    <source>
        <dbReference type="ARBA" id="ARBA00023014"/>
    </source>
</evidence>
<dbReference type="EMBL" id="JACXLD010000005">
    <property type="protein sequence ID" value="MBD2859410.1"/>
    <property type="molecule type" value="Genomic_DNA"/>
</dbReference>
<evidence type="ECO:0000256" key="2">
    <source>
        <dbReference type="ARBA" id="ARBA00022714"/>
    </source>
</evidence>